<dbReference type="PANTHER" id="PTHR43427">
    <property type="entry name" value="CHLORIDE CHANNEL PROTEIN CLC-E"/>
    <property type="match status" value="1"/>
</dbReference>
<feature type="transmembrane region" description="Helical" evidence="5">
    <location>
        <begin position="184"/>
        <end position="204"/>
    </location>
</feature>
<dbReference type="Proteomes" id="UP000245678">
    <property type="component" value="Unassembled WGS sequence"/>
</dbReference>
<feature type="transmembrane region" description="Helical" evidence="5">
    <location>
        <begin position="224"/>
        <end position="250"/>
    </location>
</feature>
<protein>
    <submittedName>
        <fullName evidence="6">H+/Cl-antiporter ClcA</fullName>
    </submittedName>
</protein>
<evidence type="ECO:0000256" key="2">
    <source>
        <dbReference type="ARBA" id="ARBA00022692"/>
    </source>
</evidence>
<dbReference type="Gene3D" id="1.10.3080.10">
    <property type="entry name" value="Clc chloride channel"/>
    <property type="match status" value="1"/>
</dbReference>
<keyword evidence="3 5" id="KW-1133">Transmembrane helix</keyword>
<keyword evidence="2 5" id="KW-0812">Transmembrane</keyword>
<evidence type="ECO:0000313" key="7">
    <source>
        <dbReference type="Proteomes" id="UP000245678"/>
    </source>
</evidence>
<dbReference type="RefSeq" id="WP_109609817.1">
    <property type="nucleotide sequence ID" value="NZ_QGHA01000013.1"/>
</dbReference>
<dbReference type="AlphaFoldDB" id="A0A316H5D3"/>
<dbReference type="CDD" id="cd03682">
    <property type="entry name" value="ClC_sycA_like"/>
    <property type="match status" value="1"/>
</dbReference>
<dbReference type="GO" id="GO:0015108">
    <property type="term" value="F:chloride transmembrane transporter activity"/>
    <property type="evidence" value="ECO:0007669"/>
    <property type="project" value="InterPro"/>
</dbReference>
<evidence type="ECO:0000313" key="6">
    <source>
        <dbReference type="EMBL" id="PWK71457.1"/>
    </source>
</evidence>
<feature type="transmembrane region" description="Helical" evidence="5">
    <location>
        <begin position="353"/>
        <end position="376"/>
    </location>
</feature>
<feature type="transmembrane region" description="Helical" evidence="5">
    <location>
        <begin position="55"/>
        <end position="73"/>
    </location>
</feature>
<name>A0A316H5D3_9SPHI</name>
<dbReference type="EMBL" id="QGHA01000013">
    <property type="protein sequence ID" value="PWK71457.1"/>
    <property type="molecule type" value="Genomic_DNA"/>
</dbReference>
<keyword evidence="4 5" id="KW-0472">Membrane</keyword>
<evidence type="ECO:0000256" key="1">
    <source>
        <dbReference type="ARBA" id="ARBA00004141"/>
    </source>
</evidence>
<comment type="caution">
    <text evidence="6">The sequence shown here is derived from an EMBL/GenBank/DDBJ whole genome shotgun (WGS) entry which is preliminary data.</text>
</comment>
<dbReference type="SUPFAM" id="SSF81340">
    <property type="entry name" value="Clc chloride channel"/>
    <property type="match status" value="1"/>
</dbReference>
<dbReference type="PRINTS" id="PR00762">
    <property type="entry name" value="CLCHANNEL"/>
</dbReference>
<feature type="transmembrane region" description="Helical" evidence="5">
    <location>
        <begin position="20"/>
        <end position="43"/>
    </location>
</feature>
<comment type="subcellular location">
    <subcellularLocation>
        <location evidence="1">Membrane</location>
        <topology evidence="1">Multi-pass membrane protein</topology>
    </subcellularLocation>
</comment>
<accession>A0A316H5D3</accession>
<gene>
    <name evidence="6" type="ORF">LX99_04481</name>
</gene>
<feature type="transmembrane region" description="Helical" evidence="5">
    <location>
        <begin position="388"/>
        <end position="409"/>
    </location>
</feature>
<feature type="transmembrane region" description="Helical" evidence="5">
    <location>
        <begin position="262"/>
        <end position="284"/>
    </location>
</feature>
<evidence type="ECO:0000256" key="4">
    <source>
        <dbReference type="ARBA" id="ARBA00023136"/>
    </source>
</evidence>
<dbReference type="InterPro" id="IPR014743">
    <property type="entry name" value="Cl-channel_core"/>
</dbReference>
<dbReference type="InterPro" id="IPR050368">
    <property type="entry name" value="ClC-type_chloride_channel"/>
</dbReference>
<proteinExistence type="predicted"/>
<evidence type="ECO:0000256" key="5">
    <source>
        <dbReference type="SAM" id="Phobius"/>
    </source>
</evidence>
<evidence type="ECO:0000256" key="3">
    <source>
        <dbReference type="ARBA" id="ARBA00022989"/>
    </source>
</evidence>
<dbReference type="InterPro" id="IPR001807">
    <property type="entry name" value="ClC"/>
</dbReference>
<dbReference type="PANTHER" id="PTHR43427:SF12">
    <property type="entry name" value="CHLORIDE TRANSPORTER"/>
    <property type="match status" value="1"/>
</dbReference>
<reference evidence="6 7" key="1">
    <citation type="submission" date="2018-05" db="EMBL/GenBank/DDBJ databases">
        <title>Genomic Encyclopedia of Archaeal and Bacterial Type Strains, Phase II (KMG-II): from individual species to whole genera.</title>
        <authorList>
            <person name="Goeker M."/>
        </authorList>
    </citation>
    <scope>NUCLEOTIDE SEQUENCE [LARGE SCALE GENOMIC DNA]</scope>
    <source>
        <strain evidence="6 7">DSM 19975</strain>
    </source>
</reference>
<feature type="transmembrane region" description="Helical" evidence="5">
    <location>
        <begin position="148"/>
        <end position="172"/>
    </location>
</feature>
<keyword evidence="7" id="KW-1185">Reference proteome</keyword>
<dbReference type="GO" id="GO:0016020">
    <property type="term" value="C:membrane"/>
    <property type="evidence" value="ECO:0007669"/>
    <property type="project" value="UniProtKB-SubCell"/>
</dbReference>
<organism evidence="6 7">
    <name type="scientific">Mucilaginibacter oryzae</name>
    <dbReference type="NCBI Taxonomy" id="468058"/>
    <lineage>
        <taxon>Bacteria</taxon>
        <taxon>Pseudomonadati</taxon>
        <taxon>Bacteroidota</taxon>
        <taxon>Sphingobacteriia</taxon>
        <taxon>Sphingobacteriales</taxon>
        <taxon>Sphingobacteriaceae</taxon>
        <taxon>Mucilaginibacter</taxon>
    </lineage>
</organism>
<sequence>MQNKLFSSQHFSILKNALKFTVIVIPVAMVIGSAVALFLWVLSLAIHFRFAHNRLLYLLPLAGIAIYFIYKLFGRSAEKGNNLIIDEIHTPGGGVPKRMAPLVLLTTIITHLFGGSAGREGTAVQMGGSIAQMMGKWFNLNPADTQTLLTAGIAAGFGAVFGTPLTGAVFAIEVLTIGRVQYNALLPCLIAGITGDITVAAWGIHHTAYHIDIIPAAPHWFSGYVSVDLLLIIKIIIASIAFGLTSYLFARMVHGIKSFFVRYVKTPWLIPAIGGLIIIALFLINGKPDYLSLGVDAEDPGAVTIPSAFHVGGADTWSWLWKTIYTTVTLGTGFKGGEVTPLFYIGATLGNTLAALLNAPVSLFAALGFIAVFAGATNTPLACTFMGIELFGGEYALLFAIACITAYLFSGHTGIYSSQRIGVGKFDDTDDKTLSDSMKRDGYLYEKLAKYKFLKRKE</sequence>
<dbReference type="Pfam" id="PF00654">
    <property type="entry name" value="Voltage_CLC"/>
    <property type="match status" value="1"/>
</dbReference>